<gene>
    <name evidence="1" type="ORF">JD844_001747</name>
</gene>
<keyword evidence="2" id="KW-1185">Reference proteome</keyword>
<dbReference type="EMBL" id="JAIPUX010000521">
    <property type="protein sequence ID" value="KAH0626656.1"/>
    <property type="molecule type" value="Genomic_DNA"/>
</dbReference>
<evidence type="ECO:0000313" key="2">
    <source>
        <dbReference type="Proteomes" id="UP000826234"/>
    </source>
</evidence>
<protein>
    <submittedName>
        <fullName evidence="1">Uncharacterized protein</fullName>
    </submittedName>
</protein>
<evidence type="ECO:0000313" key="1">
    <source>
        <dbReference type="EMBL" id="KAH0626656.1"/>
    </source>
</evidence>
<proteinExistence type="predicted"/>
<dbReference type="Proteomes" id="UP000826234">
    <property type="component" value="Unassembled WGS sequence"/>
</dbReference>
<reference evidence="1 2" key="1">
    <citation type="journal article" date="2022" name="Gigascience">
        <title>A chromosome-level genome assembly and annotation of the desert horned lizard, Phrynosoma platyrhinos, provides insight into chromosomal rearrangements among reptiles.</title>
        <authorList>
            <person name="Koochekian N."/>
            <person name="Ascanio A."/>
            <person name="Farleigh K."/>
            <person name="Card D.C."/>
            <person name="Schield D.R."/>
            <person name="Castoe T.A."/>
            <person name="Jezkova T."/>
        </authorList>
    </citation>
    <scope>NUCLEOTIDE SEQUENCE [LARGE SCALE GENOMIC DNA]</scope>
    <source>
        <strain evidence="1">NK-2021</strain>
    </source>
</reference>
<accession>A0ABQ7TAA7</accession>
<sequence>MLLYPVISLKPDQFKYTGYRSTFVTFSAMFHSQDYQNLNILSQAYQHVLELQLCALDGTTSKAEEFFDLLENLVGLNRTSKSYEVLKGMRQNWLTLDEDKREDLCVNLWEALNKDFGGK</sequence>
<organism evidence="1 2">
    <name type="scientific">Phrynosoma platyrhinos</name>
    <name type="common">Desert horned lizard</name>
    <dbReference type="NCBI Taxonomy" id="52577"/>
    <lineage>
        <taxon>Eukaryota</taxon>
        <taxon>Metazoa</taxon>
        <taxon>Chordata</taxon>
        <taxon>Craniata</taxon>
        <taxon>Vertebrata</taxon>
        <taxon>Euteleostomi</taxon>
        <taxon>Lepidosauria</taxon>
        <taxon>Squamata</taxon>
        <taxon>Bifurcata</taxon>
        <taxon>Unidentata</taxon>
        <taxon>Episquamata</taxon>
        <taxon>Toxicofera</taxon>
        <taxon>Iguania</taxon>
        <taxon>Phrynosomatidae</taxon>
        <taxon>Phrynosomatinae</taxon>
        <taxon>Phrynosoma</taxon>
    </lineage>
</organism>
<comment type="caution">
    <text evidence="1">The sequence shown here is derived from an EMBL/GenBank/DDBJ whole genome shotgun (WGS) entry which is preliminary data.</text>
</comment>
<name>A0ABQ7TAA7_PHRPL</name>